<dbReference type="PANTHER" id="PTHR42877:SF7">
    <property type="entry name" value="FLAVIN-BINDING MONOOXYGENASE-RELATED"/>
    <property type="match status" value="1"/>
</dbReference>
<dbReference type="Proteomes" id="UP000308730">
    <property type="component" value="Unassembled WGS sequence"/>
</dbReference>
<evidence type="ECO:0008006" key="4">
    <source>
        <dbReference type="Google" id="ProtNLM"/>
    </source>
</evidence>
<dbReference type="EMBL" id="SGPM01000283">
    <property type="protein sequence ID" value="THH27071.1"/>
    <property type="molecule type" value="Genomic_DNA"/>
</dbReference>
<gene>
    <name evidence="2" type="ORF">EUX98_g7111</name>
</gene>
<protein>
    <recommendedName>
        <fullName evidence="4">FAD/NAD(P)-binding domain-containing protein</fullName>
    </recommendedName>
</protein>
<sequence length="601" mass="68274">MSAGTHHVLAATDPKADPEAFNASDAAPAPSPAFVLGDFSIDEYKPMKVAVIGAGFSGVLAGIRFRQHIPNVDVTVYDKNAGVGGTWYTNRYPGLACDIPSHTYQYTFEPRTDWSAFYAPGPEIRAYLNHVVDKYKVRPLIKLRHELLHARYDDPTSKWHIRIRRSVDDKVEEFEDVVDVLFAGVGGLSRWNWPDVEGLKEFKGKLIHTAEWDVEDDGAWQEGVKDWKDKKVAVIGAGSSALQVVPALQPYVNKLVNYVRSKTWISYTFGGKTLGKLSKQGENYHFTEEDKAKFRDTEYYKTFRHELEEEVNSVHTSTIKGSAMQNGAREAFAQMMRTRLEKKPWIADHLIPDYPVACRRLTPGPGYLEALCEDNVEFVPKSVKRFTEKGLVTDDGQTEDFDVIICCTGYDTTFQYPFPIIGRGGVTLNQKWSPHPTTYLACCVDGFPNYFFSLGPNGAVGSGSLTAVIERHVEFAVKATKKMQRERLRSLEVKEEAAKDFDEYLENYFPSSVYSEKCRSWYKMGKEEGRIVGLWPGSCMHAIRALEHPRWEDFNYERDVGTNRFRWLGDGSTHVEKYFDGEGAFYLRDEEIDFPPIPKDE</sequence>
<comment type="similarity">
    <text evidence="1">Belongs to the FAD-binding monooxygenase family.</text>
</comment>
<evidence type="ECO:0000313" key="2">
    <source>
        <dbReference type="EMBL" id="THH27071.1"/>
    </source>
</evidence>
<evidence type="ECO:0000313" key="3">
    <source>
        <dbReference type="Proteomes" id="UP000308730"/>
    </source>
</evidence>
<dbReference type="SUPFAM" id="SSF51905">
    <property type="entry name" value="FAD/NAD(P)-binding domain"/>
    <property type="match status" value="1"/>
</dbReference>
<dbReference type="OrthoDB" id="74360at2759"/>
<dbReference type="PANTHER" id="PTHR42877">
    <property type="entry name" value="L-ORNITHINE N(5)-MONOOXYGENASE-RELATED"/>
    <property type="match status" value="1"/>
</dbReference>
<keyword evidence="3" id="KW-1185">Reference proteome</keyword>
<proteinExistence type="inferred from homology"/>
<dbReference type="InterPro" id="IPR036188">
    <property type="entry name" value="FAD/NAD-bd_sf"/>
</dbReference>
<dbReference type="InterPro" id="IPR051209">
    <property type="entry name" value="FAD-bind_Monooxygenase_sf"/>
</dbReference>
<organism evidence="2 3">
    <name type="scientific">Antrodiella citrinella</name>
    <dbReference type="NCBI Taxonomy" id="2447956"/>
    <lineage>
        <taxon>Eukaryota</taxon>
        <taxon>Fungi</taxon>
        <taxon>Dikarya</taxon>
        <taxon>Basidiomycota</taxon>
        <taxon>Agaricomycotina</taxon>
        <taxon>Agaricomycetes</taxon>
        <taxon>Polyporales</taxon>
        <taxon>Steccherinaceae</taxon>
        <taxon>Antrodiella</taxon>
    </lineage>
</organism>
<reference evidence="2 3" key="1">
    <citation type="submission" date="2019-02" db="EMBL/GenBank/DDBJ databases">
        <title>Genome sequencing of the rare red list fungi Antrodiella citrinella (Flaviporus citrinellus).</title>
        <authorList>
            <person name="Buettner E."/>
            <person name="Kellner H."/>
        </authorList>
    </citation>
    <scope>NUCLEOTIDE SEQUENCE [LARGE SCALE GENOMIC DNA]</scope>
    <source>
        <strain evidence="2 3">DSM 108506</strain>
    </source>
</reference>
<name>A0A4S4MPT7_9APHY</name>
<dbReference type="Gene3D" id="3.50.50.60">
    <property type="entry name" value="FAD/NAD(P)-binding domain"/>
    <property type="match status" value="2"/>
</dbReference>
<accession>A0A4S4MPT7</accession>
<evidence type="ECO:0000256" key="1">
    <source>
        <dbReference type="ARBA" id="ARBA00010139"/>
    </source>
</evidence>
<comment type="caution">
    <text evidence="2">The sequence shown here is derived from an EMBL/GenBank/DDBJ whole genome shotgun (WGS) entry which is preliminary data.</text>
</comment>
<dbReference type="AlphaFoldDB" id="A0A4S4MPT7"/>
<dbReference type="Pfam" id="PF13450">
    <property type="entry name" value="NAD_binding_8"/>
    <property type="match status" value="1"/>
</dbReference>